<feature type="transmembrane region" description="Helical" evidence="5">
    <location>
        <begin position="570"/>
        <end position="589"/>
    </location>
</feature>
<evidence type="ECO:0000259" key="6">
    <source>
        <dbReference type="PROSITE" id="PS51767"/>
    </source>
</evidence>
<reference evidence="7 8" key="1">
    <citation type="journal article" date="2016" name="G3 (Bethesda)">
        <title>First Draft Assembly and Annotation of the Genome of a California Endemic Oak Quercus lobata Nee (Fagaceae).</title>
        <authorList>
            <person name="Sork V.L."/>
            <person name="Fitz-Gibbon S.T."/>
            <person name="Puiu D."/>
            <person name="Crepeau M."/>
            <person name="Gugger P.F."/>
            <person name="Sherman R."/>
            <person name="Stevens K."/>
            <person name="Langley C.H."/>
            <person name="Pellegrini M."/>
            <person name="Salzberg S.L."/>
        </authorList>
    </citation>
    <scope>NUCLEOTIDE SEQUENCE [LARGE SCALE GENOMIC DNA]</scope>
    <source>
        <strain evidence="7 8">cv. SW786</strain>
    </source>
</reference>
<dbReference type="EMBL" id="LRBV02000012">
    <property type="status" value="NOT_ANNOTATED_CDS"/>
    <property type="molecule type" value="Genomic_DNA"/>
</dbReference>
<keyword evidence="5" id="KW-1133">Transmembrane helix</keyword>
<evidence type="ECO:0000313" key="8">
    <source>
        <dbReference type="Proteomes" id="UP000594261"/>
    </source>
</evidence>
<dbReference type="Gene3D" id="2.40.70.10">
    <property type="entry name" value="Acid Proteases"/>
    <property type="match status" value="2"/>
</dbReference>
<dbReference type="Pfam" id="PF14543">
    <property type="entry name" value="TAXi_N"/>
    <property type="match status" value="1"/>
</dbReference>
<evidence type="ECO:0000256" key="4">
    <source>
        <dbReference type="SAM" id="MobiDB-lite"/>
    </source>
</evidence>
<proteinExistence type="inferred from homology"/>
<evidence type="ECO:0000256" key="1">
    <source>
        <dbReference type="ARBA" id="ARBA00007447"/>
    </source>
</evidence>
<dbReference type="OMA" id="SETHFYG"/>
<keyword evidence="5" id="KW-0812">Transmembrane</keyword>
<keyword evidence="8" id="KW-1185">Reference proteome</keyword>
<keyword evidence="3" id="KW-0064">Aspartyl protease</keyword>
<evidence type="ECO:0000256" key="2">
    <source>
        <dbReference type="PIRSR" id="PIRSR601461-1"/>
    </source>
</evidence>
<comment type="similarity">
    <text evidence="1 3">Belongs to the peptidase A1 family.</text>
</comment>
<dbReference type="InterPro" id="IPR021109">
    <property type="entry name" value="Peptidase_aspartic_dom_sf"/>
</dbReference>
<reference evidence="7" key="2">
    <citation type="submission" date="2021-01" db="UniProtKB">
        <authorList>
            <consortium name="EnsemblPlants"/>
        </authorList>
    </citation>
    <scope>IDENTIFICATION</scope>
</reference>
<name>A0A7N2RF11_QUELO</name>
<dbReference type="InParanoid" id="A0A7N2RF11"/>
<dbReference type="PROSITE" id="PS00141">
    <property type="entry name" value="ASP_PROTEASE"/>
    <property type="match status" value="1"/>
</dbReference>
<dbReference type="SUPFAM" id="SSF50630">
    <property type="entry name" value="Acid proteases"/>
    <property type="match status" value="2"/>
</dbReference>
<dbReference type="InterPro" id="IPR001461">
    <property type="entry name" value="Aspartic_peptidase_A1"/>
</dbReference>
<evidence type="ECO:0000256" key="3">
    <source>
        <dbReference type="RuleBase" id="RU000454"/>
    </source>
</evidence>
<dbReference type="InterPro" id="IPR032799">
    <property type="entry name" value="TAXi_C"/>
</dbReference>
<protein>
    <recommendedName>
        <fullName evidence="6">Peptidase A1 domain-containing protein</fullName>
    </recommendedName>
</protein>
<dbReference type="PRINTS" id="PR00792">
    <property type="entry name" value="PEPSIN"/>
</dbReference>
<dbReference type="FunFam" id="2.40.70.10:FF:000014">
    <property type="entry name" value="Aspartyl protease family protein 1"/>
    <property type="match status" value="1"/>
</dbReference>
<feature type="active site" evidence="2">
    <location>
        <position position="130"/>
    </location>
</feature>
<feature type="active site" evidence="2">
    <location>
        <position position="393"/>
    </location>
</feature>
<dbReference type="Pfam" id="PF14541">
    <property type="entry name" value="TAXi_C"/>
    <property type="match status" value="1"/>
</dbReference>
<dbReference type="InterPro" id="IPR001969">
    <property type="entry name" value="Aspartic_peptidase_AS"/>
</dbReference>
<keyword evidence="3" id="KW-0378">Hydrolase</keyword>
<accession>A0A7N2RF11</accession>
<dbReference type="PROSITE" id="PS51767">
    <property type="entry name" value="PEPTIDASE_A1"/>
    <property type="match status" value="1"/>
</dbReference>
<dbReference type="PANTHER" id="PTHR13683:SF339">
    <property type="entry name" value="PEPTIDASE A1 DOMAIN-CONTAINING PROTEIN"/>
    <property type="match status" value="1"/>
</dbReference>
<dbReference type="EnsemblPlants" id="QL12p035780:mrna">
    <property type="protein sequence ID" value="QL12p035780:mrna"/>
    <property type="gene ID" value="QL12p035780"/>
</dbReference>
<dbReference type="PANTHER" id="PTHR13683">
    <property type="entry name" value="ASPARTYL PROTEASES"/>
    <property type="match status" value="1"/>
</dbReference>
<dbReference type="GO" id="GO:0006508">
    <property type="term" value="P:proteolysis"/>
    <property type="evidence" value="ECO:0007669"/>
    <property type="project" value="UniProtKB-KW"/>
</dbReference>
<dbReference type="Proteomes" id="UP000594261">
    <property type="component" value="Chromosome 12"/>
</dbReference>
<dbReference type="InterPro" id="IPR033121">
    <property type="entry name" value="PEPTIDASE_A1"/>
</dbReference>
<keyword evidence="5" id="KW-0472">Membrane</keyword>
<organism evidence="7 8">
    <name type="scientific">Quercus lobata</name>
    <name type="common">Valley oak</name>
    <dbReference type="NCBI Taxonomy" id="97700"/>
    <lineage>
        <taxon>Eukaryota</taxon>
        <taxon>Viridiplantae</taxon>
        <taxon>Streptophyta</taxon>
        <taxon>Embryophyta</taxon>
        <taxon>Tracheophyta</taxon>
        <taxon>Spermatophyta</taxon>
        <taxon>Magnoliopsida</taxon>
        <taxon>eudicotyledons</taxon>
        <taxon>Gunneridae</taxon>
        <taxon>Pentapetalae</taxon>
        <taxon>rosids</taxon>
        <taxon>fabids</taxon>
        <taxon>Fagales</taxon>
        <taxon>Fagaceae</taxon>
        <taxon>Quercus</taxon>
    </lineage>
</organism>
<dbReference type="InterPro" id="IPR032861">
    <property type="entry name" value="TAXi_N"/>
</dbReference>
<feature type="domain" description="Peptidase A1" evidence="6">
    <location>
        <begin position="112"/>
        <end position="510"/>
    </location>
</feature>
<evidence type="ECO:0000313" key="7">
    <source>
        <dbReference type="EnsemblPlants" id="QL12p035780:mrna"/>
    </source>
</evidence>
<dbReference type="GO" id="GO:0004190">
    <property type="term" value="F:aspartic-type endopeptidase activity"/>
    <property type="evidence" value="ECO:0007669"/>
    <property type="project" value="UniProtKB-KW"/>
</dbReference>
<dbReference type="Gramene" id="QL12p035780:mrna">
    <property type="protein sequence ID" value="QL12p035780:mrna"/>
    <property type="gene ID" value="QL12p035780"/>
</dbReference>
<keyword evidence="3" id="KW-0645">Protease</keyword>
<dbReference type="AlphaFoldDB" id="A0A7N2RF11"/>
<feature type="region of interest" description="Disordered" evidence="4">
    <location>
        <begin position="518"/>
        <end position="545"/>
    </location>
</feature>
<evidence type="ECO:0000256" key="5">
    <source>
        <dbReference type="SAM" id="Phobius"/>
    </source>
</evidence>
<sequence>MANRAVLLVFLVVASYFVVVMNGSGGALSLSSSKLIHRYSEEAKALWVSRSGNVDVKWPKKNSVEYLELLVRNDLMKKKTRQNVKLVNHYDLLFPSHGSQTLFFGNDLAWLHYTWIDIGTPNVSFMVALDAGSDLLWVPCDCINCAPFSATYYNNTMLDKKNLLCPQGSIIGRGPRTRKFKFYIYPPSIEDGIYITPWCSLVFGASIMQDKDLSEYNPSLSNTSKNLPCSHHLCKLGTNCKGPKEPCPYIVDYSSENTSTSGFLVEDKLHLASVSDHATKNHVQASVILGCGRIQSGSYLDGAAPDGVMGLGLGDISVPSLLAKAGLIQNSFSICFDENDSGRILFGDEVFATQQSTPFLPFAGKSDGYFVGLEHYCVGSFCLKLTQFQALVDSGTSFTYLPTKVYEKIVFEFDKQVNATRIHLQESPFEYCYNASSQELHSIPSMRLMFTTNRSYPIHNPLLTDSENQAFSDFCLTLLPTDGEYGIIGQNFMKGYRLVFDRENLKLGWSKSNCQDINGNQAHLKPPSHDGSPNPLPTTEQQSIPNTHAVPPAVAERASSNSSVAVPQQIPSWLGLMISLVLLVFFLPVT</sequence>